<organism evidence="1 2">
    <name type="scientific">Smallanthus sonchifolius</name>
    <dbReference type="NCBI Taxonomy" id="185202"/>
    <lineage>
        <taxon>Eukaryota</taxon>
        <taxon>Viridiplantae</taxon>
        <taxon>Streptophyta</taxon>
        <taxon>Embryophyta</taxon>
        <taxon>Tracheophyta</taxon>
        <taxon>Spermatophyta</taxon>
        <taxon>Magnoliopsida</taxon>
        <taxon>eudicotyledons</taxon>
        <taxon>Gunneridae</taxon>
        <taxon>Pentapetalae</taxon>
        <taxon>asterids</taxon>
        <taxon>campanulids</taxon>
        <taxon>Asterales</taxon>
        <taxon>Asteraceae</taxon>
        <taxon>Asteroideae</taxon>
        <taxon>Heliantheae alliance</taxon>
        <taxon>Millerieae</taxon>
        <taxon>Smallanthus</taxon>
    </lineage>
</organism>
<evidence type="ECO:0000313" key="1">
    <source>
        <dbReference type="EMBL" id="KAI3810967.1"/>
    </source>
</evidence>
<accession>A0ACB9IS91</accession>
<evidence type="ECO:0000313" key="2">
    <source>
        <dbReference type="Proteomes" id="UP001056120"/>
    </source>
</evidence>
<sequence length="382" mass="42421">MTRPSDEPVLCPHVFGPQYVSGVSVNLIVDKASGEYLLREGNDKGMTFYVVGFNIAIRSLLMLQGPEKAPVAVLAAEGHAEWNAYSCGKSEADSGKIFSVSKDGAQVNVSLAKKLSSSDDMDFQIKGSWSERNCAIYMGDSSTIIAQNKDKVMVEIYPNVDYAFVVALIVIVDAMKIDEPVVWPPVLAQPTDESPVISRQYISEEPVNLMFKKVELDEYDVFKDSSIERVFNLKSCHTTFPKWMLVGANENPVAMLQKKKATAHNRWYASFFSEIEADPKWLFSVCKGQMIQRQTELNVIFEKERDVAIDYKMRSLEDKDNFMVEIYPNVDYAFVVALVAVVAAMKSPRTLKFAAAQGADLAVKFAGGAAFAAGKFLTDTLF</sequence>
<protein>
    <submittedName>
        <fullName evidence="1">Uncharacterized protein</fullName>
    </submittedName>
</protein>
<keyword evidence="2" id="KW-1185">Reference proteome</keyword>
<proteinExistence type="predicted"/>
<name>A0ACB9IS91_9ASTR</name>
<dbReference type="Proteomes" id="UP001056120">
    <property type="component" value="Linkage Group LG07"/>
</dbReference>
<dbReference type="EMBL" id="CM042024">
    <property type="protein sequence ID" value="KAI3810967.1"/>
    <property type="molecule type" value="Genomic_DNA"/>
</dbReference>
<reference evidence="2" key="1">
    <citation type="journal article" date="2022" name="Mol. Ecol. Resour.">
        <title>The genomes of chicory, endive, great burdock and yacon provide insights into Asteraceae palaeo-polyploidization history and plant inulin production.</title>
        <authorList>
            <person name="Fan W."/>
            <person name="Wang S."/>
            <person name="Wang H."/>
            <person name="Wang A."/>
            <person name="Jiang F."/>
            <person name="Liu H."/>
            <person name="Zhao H."/>
            <person name="Xu D."/>
            <person name="Zhang Y."/>
        </authorList>
    </citation>
    <scope>NUCLEOTIDE SEQUENCE [LARGE SCALE GENOMIC DNA]</scope>
    <source>
        <strain evidence="2">cv. Yunnan</strain>
    </source>
</reference>
<gene>
    <name evidence="1" type="ORF">L1987_20669</name>
</gene>
<reference evidence="1 2" key="2">
    <citation type="journal article" date="2022" name="Mol. Ecol. Resour.">
        <title>The genomes of chicory, endive, great burdock and yacon provide insights into Asteraceae paleo-polyploidization history and plant inulin production.</title>
        <authorList>
            <person name="Fan W."/>
            <person name="Wang S."/>
            <person name="Wang H."/>
            <person name="Wang A."/>
            <person name="Jiang F."/>
            <person name="Liu H."/>
            <person name="Zhao H."/>
            <person name="Xu D."/>
            <person name="Zhang Y."/>
        </authorList>
    </citation>
    <scope>NUCLEOTIDE SEQUENCE [LARGE SCALE GENOMIC DNA]</scope>
    <source>
        <strain evidence="2">cv. Yunnan</strain>
        <tissue evidence="1">Leaves</tissue>
    </source>
</reference>
<comment type="caution">
    <text evidence="1">The sequence shown here is derived from an EMBL/GenBank/DDBJ whole genome shotgun (WGS) entry which is preliminary data.</text>
</comment>